<keyword evidence="3" id="KW-1185">Reference proteome</keyword>
<dbReference type="InterPro" id="IPR009875">
    <property type="entry name" value="PilZ_domain"/>
</dbReference>
<dbReference type="RefSeq" id="WP_185978455.1">
    <property type="nucleotide sequence ID" value="NZ_JACBGI020000015.1"/>
</dbReference>
<evidence type="ECO:0000313" key="2">
    <source>
        <dbReference type="EMBL" id="MBF6058312.1"/>
    </source>
</evidence>
<dbReference type="EMBL" id="JACBGI020000015">
    <property type="protein sequence ID" value="MBF6058312.1"/>
    <property type="molecule type" value="Genomic_DNA"/>
</dbReference>
<dbReference type="Proteomes" id="UP001193680">
    <property type="component" value="Unassembled WGS sequence"/>
</dbReference>
<feature type="domain" description="PilZ" evidence="1">
    <location>
        <begin position="7"/>
        <end position="95"/>
    </location>
</feature>
<name>A0ABS0BWX8_9GAMM</name>
<reference evidence="2 3" key="2">
    <citation type="submission" date="2020-11" db="EMBL/GenBank/DDBJ databases">
        <title>Sulfur oxidizing isolate from Hospital Hole Sinkhole.</title>
        <authorList>
            <person name="Scott K.M."/>
        </authorList>
    </citation>
    <scope>NUCLEOTIDE SEQUENCE [LARGE SCALE GENOMIC DNA]</scope>
    <source>
        <strain evidence="2 3">HH1</strain>
    </source>
</reference>
<accession>A0ABS0BWX8</accession>
<gene>
    <name evidence="2" type="ORF">H8792_008160</name>
</gene>
<evidence type="ECO:0000259" key="1">
    <source>
        <dbReference type="Pfam" id="PF07238"/>
    </source>
</evidence>
<organism evidence="2 3">
    <name type="scientific">Thiomicrorhabdus heinhorstiae</name>
    <dbReference type="NCBI Taxonomy" id="2748010"/>
    <lineage>
        <taxon>Bacteria</taxon>
        <taxon>Pseudomonadati</taxon>
        <taxon>Pseudomonadota</taxon>
        <taxon>Gammaproteobacteria</taxon>
        <taxon>Thiotrichales</taxon>
        <taxon>Piscirickettsiaceae</taxon>
        <taxon>Thiomicrorhabdus</taxon>
    </lineage>
</organism>
<comment type="caution">
    <text evidence="2">The sequence shown here is derived from an EMBL/GenBank/DDBJ whole genome shotgun (WGS) entry which is preliminary data.</text>
</comment>
<sequence length="111" mass="12495">MIKTDRKALLIGKNGHAQGKLIELSATEAGIIATRGAQPGTELELVFEIPAHQRFVTLKILSKVTYRHNTNHGTYLKLSFENISPENSDAIDDFLNYKKRLKEFGKKTKVQ</sequence>
<proteinExistence type="predicted"/>
<evidence type="ECO:0000313" key="3">
    <source>
        <dbReference type="Proteomes" id="UP001193680"/>
    </source>
</evidence>
<protein>
    <submittedName>
        <fullName evidence="2">PilZ domain-containing protein</fullName>
    </submittedName>
</protein>
<reference evidence="2 3" key="1">
    <citation type="submission" date="2020-06" db="EMBL/GenBank/DDBJ databases">
        <authorList>
            <person name="Scott K."/>
        </authorList>
    </citation>
    <scope>NUCLEOTIDE SEQUENCE [LARGE SCALE GENOMIC DNA]</scope>
    <source>
        <strain evidence="2 3">HH1</strain>
    </source>
</reference>
<dbReference type="Pfam" id="PF07238">
    <property type="entry name" value="PilZ"/>
    <property type="match status" value="1"/>
</dbReference>